<proteinExistence type="predicted"/>
<dbReference type="Proteomes" id="UP001372338">
    <property type="component" value="Unassembled WGS sequence"/>
</dbReference>
<evidence type="ECO:0000313" key="1">
    <source>
        <dbReference type="EMBL" id="KAK7245965.1"/>
    </source>
</evidence>
<comment type="caution">
    <text evidence="1">The sequence shown here is derived from an EMBL/GenBank/DDBJ whole genome shotgun (WGS) entry which is preliminary data.</text>
</comment>
<gene>
    <name evidence="1" type="ORF">RIF29_40819</name>
</gene>
<dbReference type="AlphaFoldDB" id="A0AAN9E997"/>
<sequence length="76" mass="8165">MHLAKGIRVLGAAVAGSYNCILGYEGDRNLSLVDESRPCDQSVINCFGDLSHLRVSFVAVEDRSQSATGWDGHTVV</sequence>
<protein>
    <submittedName>
        <fullName evidence="1">Uncharacterized protein</fullName>
    </submittedName>
</protein>
<dbReference type="EMBL" id="JAYWIO010000008">
    <property type="protein sequence ID" value="KAK7245965.1"/>
    <property type="molecule type" value="Genomic_DNA"/>
</dbReference>
<keyword evidence="2" id="KW-1185">Reference proteome</keyword>
<evidence type="ECO:0000313" key="2">
    <source>
        <dbReference type="Proteomes" id="UP001372338"/>
    </source>
</evidence>
<accession>A0AAN9E997</accession>
<organism evidence="1 2">
    <name type="scientific">Crotalaria pallida</name>
    <name type="common">Smooth rattlebox</name>
    <name type="synonym">Crotalaria striata</name>
    <dbReference type="NCBI Taxonomy" id="3830"/>
    <lineage>
        <taxon>Eukaryota</taxon>
        <taxon>Viridiplantae</taxon>
        <taxon>Streptophyta</taxon>
        <taxon>Embryophyta</taxon>
        <taxon>Tracheophyta</taxon>
        <taxon>Spermatophyta</taxon>
        <taxon>Magnoliopsida</taxon>
        <taxon>eudicotyledons</taxon>
        <taxon>Gunneridae</taxon>
        <taxon>Pentapetalae</taxon>
        <taxon>rosids</taxon>
        <taxon>fabids</taxon>
        <taxon>Fabales</taxon>
        <taxon>Fabaceae</taxon>
        <taxon>Papilionoideae</taxon>
        <taxon>50 kb inversion clade</taxon>
        <taxon>genistoids sensu lato</taxon>
        <taxon>core genistoids</taxon>
        <taxon>Crotalarieae</taxon>
        <taxon>Crotalaria</taxon>
    </lineage>
</organism>
<reference evidence="1 2" key="1">
    <citation type="submission" date="2024-01" db="EMBL/GenBank/DDBJ databases">
        <title>The genomes of 5 underutilized Papilionoideae crops provide insights into root nodulation and disease resistanc.</title>
        <authorList>
            <person name="Yuan L."/>
        </authorList>
    </citation>
    <scope>NUCLEOTIDE SEQUENCE [LARGE SCALE GENOMIC DNA]</scope>
    <source>
        <strain evidence="1">ZHUSHIDOU_FW_LH</strain>
        <tissue evidence="1">Leaf</tissue>
    </source>
</reference>
<name>A0AAN9E997_CROPI</name>